<proteinExistence type="inferred from homology"/>
<dbReference type="Proteomes" id="UP001230188">
    <property type="component" value="Unassembled WGS sequence"/>
</dbReference>
<evidence type="ECO:0000256" key="4">
    <source>
        <dbReference type="ARBA" id="ARBA00022679"/>
    </source>
</evidence>
<dbReference type="EC" id="2.3.1.1" evidence="3"/>
<gene>
    <name evidence="8" type="ORF">CTAYLR_005627</name>
</gene>
<dbReference type="PANTHER" id="PTHR30602">
    <property type="entry name" value="AMINO-ACID ACETYLTRANSFERASE"/>
    <property type="match status" value="1"/>
</dbReference>
<dbReference type="AlphaFoldDB" id="A0AAD7XRW7"/>
<comment type="pathway">
    <text evidence="1">Amino-acid biosynthesis; L-arginine biosynthesis; N(2)-acetyl-L-ornithine from L-glutamate: step 1/4.</text>
</comment>
<dbReference type="PROSITE" id="PS51186">
    <property type="entry name" value="GNAT"/>
    <property type="match status" value="1"/>
</dbReference>
<evidence type="ECO:0000256" key="5">
    <source>
        <dbReference type="ARBA" id="ARBA00023315"/>
    </source>
</evidence>
<dbReference type="Gene3D" id="3.40.1160.10">
    <property type="entry name" value="Acetylglutamate kinase-like"/>
    <property type="match status" value="1"/>
</dbReference>
<evidence type="ECO:0000313" key="8">
    <source>
        <dbReference type="EMBL" id="KAJ8613986.1"/>
    </source>
</evidence>
<dbReference type="InterPro" id="IPR000182">
    <property type="entry name" value="GNAT_dom"/>
</dbReference>
<dbReference type="GO" id="GO:0005737">
    <property type="term" value="C:cytoplasm"/>
    <property type="evidence" value="ECO:0007669"/>
    <property type="project" value="InterPro"/>
</dbReference>
<evidence type="ECO:0000259" key="7">
    <source>
        <dbReference type="PROSITE" id="PS51186"/>
    </source>
</evidence>
<dbReference type="InterPro" id="IPR036393">
    <property type="entry name" value="AceGlu_kinase-like_sf"/>
</dbReference>
<name>A0AAD7XRW7_9STRA</name>
<keyword evidence="9" id="KW-1185">Reference proteome</keyword>
<evidence type="ECO:0000256" key="6">
    <source>
        <dbReference type="ARBA" id="ARBA00048372"/>
    </source>
</evidence>
<feature type="domain" description="N-acetyltransferase" evidence="7">
    <location>
        <begin position="350"/>
        <end position="492"/>
    </location>
</feature>
<dbReference type="SUPFAM" id="SSF55729">
    <property type="entry name" value="Acyl-CoA N-acyltransferases (Nat)"/>
    <property type="match status" value="1"/>
</dbReference>
<accession>A0AAD7XRW7</accession>
<dbReference type="Pfam" id="PF00696">
    <property type="entry name" value="AA_kinase"/>
    <property type="match status" value="1"/>
</dbReference>
<dbReference type="InterPro" id="IPR001048">
    <property type="entry name" value="Asp/Glu/Uridylate_kinase"/>
</dbReference>
<keyword evidence="4" id="KW-0808">Transferase</keyword>
<dbReference type="PIRSF" id="PIRSF000423">
    <property type="entry name" value="ArgA"/>
    <property type="match status" value="1"/>
</dbReference>
<dbReference type="CDD" id="cd04301">
    <property type="entry name" value="NAT_SF"/>
    <property type="match status" value="1"/>
</dbReference>
<evidence type="ECO:0000256" key="1">
    <source>
        <dbReference type="ARBA" id="ARBA00004925"/>
    </source>
</evidence>
<sequence>MVMVLRLARRDCFGVVRSRGVVVRRAHSFGAPLPGVELRCNTSDISVASLVAEETSPYHAGSSIVELLRGSAPYIELHQKSIVVIHVASEIAETGELFQSLMDDVATLHVLGVKVALVASVRYQVDTRGETRRVRGRRVTGPAELAAVQIESGVARSRVEAALSRGLLSSSGSAHGRSRVGVDVVSGNGFYTARPVGVVDGVDLGATGTVRNVDTGKIQRHLDDGEIVLLTALGYSASGETFNVQTEEVAAKAAPALGASKLVFVTPVDLVFRSGRRVPSLRVDDAKRLVSDLGDKPQERYVKDLCEKCVEALAGGVVRAHLVPPTPGALLLELYTRDGAGTLIASDIYEGIRAATPNDITRILKLIKPLETDGTLVKRPRDTLEADIAAGCYYVLARDDRPIACAMLKRFLGQADAAELGCLVVDAQYRRQSKADALLSYCERVALANNVTDLFALSTATMQWFLERGFDEVDFDDLPDERQHVYDDNRKPKIYRKRLVCDREVDFEDAFWTKRSSVVNSVAKVS</sequence>
<dbReference type="NCBIfam" id="NF003641">
    <property type="entry name" value="PRK05279.1"/>
    <property type="match status" value="1"/>
</dbReference>
<dbReference type="InterPro" id="IPR016181">
    <property type="entry name" value="Acyl_CoA_acyltransferase"/>
</dbReference>
<dbReference type="InterPro" id="IPR010167">
    <property type="entry name" value="NH2A_AcTrfase"/>
</dbReference>
<keyword evidence="5" id="KW-0012">Acyltransferase</keyword>
<dbReference type="EMBL" id="JAQMWT010000014">
    <property type="protein sequence ID" value="KAJ8613986.1"/>
    <property type="molecule type" value="Genomic_DNA"/>
</dbReference>
<protein>
    <recommendedName>
        <fullName evidence="3">amino-acid N-acetyltransferase</fullName>
        <ecNumber evidence="3">2.3.1.1</ecNumber>
    </recommendedName>
</protein>
<comment type="caution">
    <text evidence="8">The sequence shown here is derived from an EMBL/GenBank/DDBJ whole genome shotgun (WGS) entry which is preliminary data.</text>
</comment>
<dbReference type="NCBIfam" id="TIGR01890">
    <property type="entry name" value="N-Ac-Glu-synth"/>
    <property type="match status" value="1"/>
</dbReference>
<dbReference type="PANTHER" id="PTHR30602:SF12">
    <property type="entry name" value="AMINO-ACID ACETYLTRANSFERASE NAGS1, CHLOROPLASTIC-RELATED"/>
    <property type="match status" value="1"/>
</dbReference>
<dbReference type="GO" id="GO:0004042">
    <property type="term" value="F:L-glutamate N-acetyltransferase activity"/>
    <property type="evidence" value="ECO:0007669"/>
    <property type="project" value="InterPro"/>
</dbReference>
<dbReference type="GO" id="GO:0006526">
    <property type="term" value="P:L-arginine biosynthetic process"/>
    <property type="evidence" value="ECO:0007669"/>
    <property type="project" value="InterPro"/>
</dbReference>
<comment type="catalytic activity">
    <reaction evidence="6">
        <text>L-glutamate + acetyl-CoA = N-acetyl-L-glutamate + CoA + H(+)</text>
        <dbReference type="Rhea" id="RHEA:24292"/>
        <dbReference type="ChEBI" id="CHEBI:15378"/>
        <dbReference type="ChEBI" id="CHEBI:29985"/>
        <dbReference type="ChEBI" id="CHEBI:44337"/>
        <dbReference type="ChEBI" id="CHEBI:57287"/>
        <dbReference type="ChEBI" id="CHEBI:57288"/>
        <dbReference type="EC" id="2.3.1.1"/>
    </reaction>
</comment>
<reference evidence="8" key="1">
    <citation type="submission" date="2023-01" db="EMBL/GenBank/DDBJ databases">
        <title>Metagenome sequencing of chrysophaentin producing Chrysophaeum taylorii.</title>
        <authorList>
            <person name="Davison J."/>
            <person name="Bewley C."/>
        </authorList>
    </citation>
    <scope>NUCLEOTIDE SEQUENCE</scope>
    <source>
        <strain evidence="8">NIES-1699</strain>
    </source>
</reference>
<dbReference type="Gene3D" id="3.40.630.30">
    <property type="match status" value="1"/>
</dbReference>
<dbReference type="SUPFAM" id="SSF53633">
    <property type="entry name" value="Carbamate kinase-like"/>
    <property type="match status" value="1"/>
</dbReference>
<dbReference type="Pfam" id="PF00583">
    <property type="entry name" value="Acetyltransf_1"/>
    <property type="match status" value="1"/>
</dbReference>
<evidence type="ECO:0000256" key="2">
    <source>
        <dbReference type="ARBA" id="ARBA00009145"/>
    </source>
</evidence>
<evidence type="ECO:0000313" key="9">
    <source>
        <dbReference type="Proteomes" id="UP001230188"/>
    </source>
</evidence>
<evidence type="ECO:0000256" key="3">
    <source>
        <dbReference type="ARBA" id="ARBA00012697"/>
    </source>
</evidence>
<organism evidence="8 9">
    <name type="scientific">Chrysophaeum taylorii</name>
    <dbReference type="NCBI Taxonomy" id="2483200"/>
    <lineage>
        <taxon>Eukaryota</taxon>
        <taxon>Sar</taxon>
        <taxon>Stramenopiles</taxon>
        <taxon>Ochrophyta</taxon>
        <taxon>Pelagophyceae</taxon>
        <taxon>Pelagomonadales</taxon>
        <taxon>Pelagomonadaceae</taxon>
        <taxon>Chrysophaeum</taxon>
    </lineage>
</organism>
<dbReference type="HAMAP" id="MF_01105">
    <property type="entry name" value="N_acetyl_glu_synth"/>
    <property type="match status" value="1"/>
</dbReference>
<comment type="similarity">
    <text evidence="2">Belongs to the acetyltransferase family. ArgA subfamily.</text>
</comment>